<feature type="domain" description="Glycosyltransferase 2-like" evidence="1">
    <location>
        <begin position="11"/>
        <end position="197"/>
    </location>
</feature>
<evidence type="ECO:0000313" key="2">
    <source>
        <dbReference type="EMBL" id="AQS83403.1"/>
    </source>
</evidence>
<evidence type="ECO:0000259" key="1">
    <source>
        <dbReference type="Pfam" id="PF00535"/>
    </source>
</evidence>
<dbReference type="InterPro" id="IPR001173">
    <property type="entry name" value="Glyco_trans_2-like"/>
</dbReference>
<dbReference type="KEGG" id="aace:A0U92_00015"/>
<dbReference type="Gene3D" id="3.90.550.10">
    <property type="entry name" value="Spore Coat Polysaccharide Biosynthesis Protein SpsA, Chain A"/>
    <property type="match status" value="1"/>
</dbReference>
<dbReference type="eggNOG" id="COG1216">
    <property type="taxonomic scope" value="Bacteria"/>
</dbReference>
<dbReference type="STRING" id="435.A0U92_00015"/>
<dbReference type="EMBL" id="CP014692">
    <property type="protein sequence ID" value="AQS83403.1"/>
    <property type="molecule type" value="Genomic_DNA"/>
</dbReference>
<dbReference type="Pfam" id="PF00535">
    <property type="entry name" value="Glycos_transf_2"/>
    <property type="match status" value="1"/>
</dbReference>
<gene>
    <name evidence="2" type="ORF">A0U92_00015</name>
</gene>
<dbReference type="SUPFAM" id="SSF53448">
    <property type="entry name" value="Nucleotide-diphospho-sugar transferases"/>
    <property type="match status" value="1"/>
</dbReference>
<sequence>MTLLPLQDQTCVVTVTYGERTHLLAQVLRAAFRCGAACAVVVDNGTPRPAQEALASLQDEFGADVLHVVRLAENEGSAGGFHAGLAHAARLRDMRFIWVLDDDNVPEENALSILLARWKRLGADERNAMMSFRADKRQYRKVLDRKTLHWIEPDAFFDFNLAHLWNGGKRKAAIREGCFELGVAAYGGFWFARSWLDRIALPPQHYHLYFDDYAFSQQIPAAGGHIWLCPDSRLHDIDESWRANRRAIHPWLDSGTEERRVFCTIRNRLWLERSLARSLTLHRLNMALYLLVKVIAPNLGTMLTRVGSAPAFLRRFRLIRRAFRAGLS</sequence>
<dbReference type="RefSeq" id="WP_077811436.1">
    <property type="nucleotide sequence ID" value="NZ_CP014692.1"/>
</dbReference>
<dbReference type="InterPro" id="IPR029044">
    <property type="entry name" value="Nucleotide-diphossugar_trans"/>
</dbReference>
<dbReference type="AlphaFoldDB" id="A0A1U9KC68"/>
<evidence type="ECO:0000313" key="3">
    <source>
        <dbReference type="Proteomes" id="UP000188937"/>
    </source>
</evidence>
<protein>
    <recommendedName>
        <fullName evidence="1">Glycosyltransferase 2-like domain-containing protein</fullName>
    </recommendedName>
</protein>
<name>A0A1U9KC68_ACEAC</name>
<dbReference type="OrthoDB" id="7665907at2"/>
<keyword evidence="3" id="KW-1185">Reference proteome</keyword>
<proteinExistence type="predicted"/>
<accession>A0A1U9KC68</accession>
<organism evidence="2 3">
    <name type="scientific">Acetobacter aceti</name>
    <dbReference type="NCBI Taxonomy" id="435"/>
    <lineage>
        <taxon>Bacteria</taxon>
        <taxon>Pseudomonadati</taxon>
        <taxon>Pseudomonadota</taxon>
        <taxon>Alphaproteobacteria</taxon>
        <taxon>Acetobacterales</taxon>
        <taxon>Acetobacteraceae</taxon>
        <taxon>Acetobacter</taxon>
        <taxon>Acetobacter subgen. Acetobacter</taxon>
    </lineage>
</organism>
<reference evidence="2 3" key="1">
    <citation type="submission" date="2016-03" db="EMBL/GenBank/DDBJ databases">
        <title>Acetic acid bacteria sequencing.</title>
        <authorList>
            <person name="Brandt J."/>
            <person name="Jakob F."/>
            <person name="Vogel R.F."/>
        </authorList>
    </citation>
    <scope>NUCLEOTIDE SEQUENCE [LARGE SCALE GENOMIC DNA]</scope>
    <source>
        <strain evidence="2 3">TMW2.1153</strain>
    </source>
</reference>
<dbReference type="Proteomes" id="UP000188937">
    <property type="component" value="Chromosome"/>
</dbReference>